<comment type="caution">
    <text evidence="2">The sequence shown here is derived from an EMBL/GenBank/DDBJ whole genome shotgun (WGS) entry which is preliminary data.</text>
</comment>
<dbReference type="AlphaFoldDB" id="A0A563F392"/>
<protein>
    <recommendedName>
        <fullName evidence="4">DUF3311 domain-containing protein</fullName>
    </recommendedName>
</protein>
<feature type="transmembrane region" description="Helical" evidence="1">
    <location>
        <begin position="49"/>
        <end position="68"/>
    </location>
</feature>
<dbReference type="RefSeq" id="WP_146349085.1">
    <property type="nucleotide sequence ID" value="NZ_VOBR01000001.1"/>
</dbReference>
<keyword evidence="1" id="KW-1133">Transmembrane helix</keyword>
<evidence type="ECO:0008006" key="4">
    <source>
        <dbReference type="Google" id="ProtNLM"/>
    </source>
</evidence>
<dbReference type="Proteomes" id="UP000316639">
    <property type="component" value="Unassembled WGS sequence"/>
</dbReference>
<proteinExistence type="predicted"/>
<evidence type="ECO:0000313" key="2">
    <source>
        <dbReference type="EMBL" id="TWP54302.1"/>
    </source>
</evidence>
<accession>A0A563F392</accession>
<feature type="transmembrane region" description="Helical" evidence="1">
    <location>
        <begin position="14"/>
        <end position="37"/>
    </location>
</feature>
<keyword evidence="3" id="KW-1185">Reference proteome</keyword>
<gene>
    <name evidence="2" type="ORF">FKR81_01725</name>
</gene>
<sequence>MKRGPNGSNGDERLTGLTAVVALFGFLLFLPPLLTAFDRGAQIFNVPVVWAYLFAAWAVVIGLVALLVRRSG</sequence>
<name>A0A563F392_9PSEU</name>
<dbReference type="EMBL" id="VOBR01000001">
    <property type="protein sequence ID" value="TWP54302.1"/>
    <property type="molecule type" value="Genomic_DNA"/>
</dbReference>
<keyword evidence="1" id="KW-0812">Transmembrane</keyword>
<organism evidence="2 3">
    <name type="scientific">Lentzea tibetensis</name>
    <dbReference type="NCBI Taxonomy" id="2591470"/>
    <lineage>
        <taxon>Bacteria</taxon>
        <taxon>Bacillati</taxon>
        <taxon>Actinomycetota</taxon>
        <taxon>Actinomycetes</taxon>
        <taxon>Pseudonocardiales</taxon>
        <taxon>Pseudonocardiaceae</taxon>
        <taxon>Lentzea</taxon>
    </lineage>
</organism>
<evidence type="ECO:0000313" key="3">
    <source>
        <dbReference type="Proteomes" id="UP000316639"/>
    </source>
</evidence>
<keyword evidence="1" id="KW-0472">Membrane</keyword>
<evidence type="ECO:0000256" key="1">
    <source>
        <dbReference type="SAM" id="Phobius"/>
    </source>
</evidence>
<reference evidence="2 3" key="1">
    <citation type="submission" date="2019-07" db="EMBL/GenBank/DDBJ databases">
        <title>Lentzea xizangensis sp. nov., isolated from Qinghai-Tibetan Plateau Soils.</title>
        <authorList>
            <person name="Huang J."/>
        </authorList>
    </citation>
    <scope>NUCLEOTIDE SEQUENCE [LARGE SCALE GENOMIC DNA]</scope>
    <source>
        <strain evidence="2 3">FXJ1.1311</strain>
    </source>
</reference>